<proteinExistence type="predicted"/>
<dbReference type="AlphaFoldDB" id="A0A6N8FXD1"/>
<dbReference type="OrthoDB" id="1434112at2"/>
<evidence type="ECO:0000313" key="1">
    <source>
        <dbReference type="EMBL" id="MUL36586.1"/>
    </source>
</evidence>
<gene>
    <name evidence="1" type="ORF">BWI75_09545</name>
</gene>
<dbReference type="EMBL" id="NAPY01000012">
    <property type="protein sequence ID" value="MUL36586.1"/>
    <property type="molecule type" value="Genomic_DNA"/>
</dbReference>
<organism evidence="1 2">
    <name type="scientific">Gloeocapsopsis dulcis AAB1 = 1H9</name>
    <dbReference type="NCBI Taxonomy" id="1433147"/>
    <lineage>
        <taxon>Bacteria</taxon>
        <taxon>Bacillati</taxon>
        <taxon>Cyanobacteriota</taxon>
        <taxon>Cyanophyceae</taxon>
        <taxon>Oscillatoriophycideae</taxon>
        <taxon>Chroococcales</taxon>
        <taxon>Chroococcaceae</taxon>
        <taxon>Gloeocapsopsis</taxon>
        <taxon>Gloeocapsopsis dulcis</taxon>
    </lineage>
</organism>
<dbReference type="Pfam" id="PF18928">
    <property type="entry name" value="DUF5677"/>
    <property type="match status" value="1"/>
</dbReference>
<dbReference type="Proteomes" id="UP000441797">
    <property type="component" value="Unassembled WGS sequence"/>
</dbReference>
<sequence>MTSEKNVSSLSDHKLHRRQGRVISPINDSLGDQLRLSSWAKERMPEYLWLGLILMEYRREEGFQKAGAILNNISTQIQNLSKPKLSQILELPYDEQASVFQIILEQVEPFVLSPLTVLYRARDYPQFNEAFNVPEINFEVRLKQLTNAIEIYSPHQSNEATDLRFLTLELHIFAGRIHISKDAPNALEALSIYPYTSHDDERMKMYRPTIRAMEGSFGENEDGEFTSEFWKKIGMITRCNPTRIMHDENTFNYQPFIEQYRKVLEYVTNSYKTESLLDDRFDVIIGSITYALRLFSEIYDNNLGNGILGRYAIRTIIEILIILKYLLKRENDHPKIWEEYKLYGISKYKLVLLKARENELEESAHFVPPLVDMLVNEIKWEEFIDVDLKYFDKQGIREKSIEVGEKYLFDLFYDYDSSFAHGLWGAIRETSMLKCNNASHQYHIVPDIFGVQNLPDVKADCRSIMMRLLDLLKQNYEIPETLMILD</sequence>
<comment type="caution">
    <text evidence="1">The sequence shown here is derived from an EMBL/GenBank/DDBJ whole genome shotgun (WGS) entry which is preliminary data.</text>
</comment>
<keyword evidence="2" id="KW-1185">Reference proteome</keyword>
<accession>A0A6N8FXD1</accession>
<name>A0A6N8FXD1_9CHRO</name>
<dbReference type="RefSeq" id="WP_105218228.1">
    <property type="nucleotide sequence ID" value="NZ_CAWNSU010000076.1"/>
</dbReference>
<evidence type="ECO:0000313" key="2">
    <source>
        <dbReference type="Proteomes" id="UP000441797"/>
    </source>
</evidence>
<dbReference type="InterPro" id="IPR043733">
    <property type="entry name" value="DUF5677"/>
</dbReference>
<protein>
    <submittedName>
        <fullName evidence="1">Uncharacterized protein</fullName>
    </submittedName>
</protein>
<reference evidence="1 2" key="1">
    <citation type="journal article" date="2019" name="Front. Microbiol.">
        <title>Genomic Features for Desiccation Tolerance and Sugar Biosynthesis in the Extremophile Gloeocapsopsis sp. UTEX B3054.</title>
        <authorList>
            <person name="Urrejola C."/>
            <person name="Alcorta J."/>
            <person name="Salas L."/>
            <person name="Vasquez M."/>
            <person name="Polz M.F."/>
            <person name="Vicuna R."/>
            <person name="Diez B."/>
        </authorList>
    </citation>
    <scope>NUCLEOTIDE SEQUENCE [LARGE SCALE GENOMIC DNA]</scope>
    <source>
        <strain evidence="1 2">1H9</strain>
    </source>
</reference>